<dbReference type="InterPro" id="IPR009241">
    <property type="entry name" value="HigB-like"/>
</dbReference>
<protein>
    <recommendedName>
        <fullName evidence="3">Addiction module toxin RelE</fullName>
    </recommendedName>
</protein>
<dbReference type="SUPFAM" id="SSF143011">
    <property type="entry name" value="RelE-like"/>
    <property type="match status" value="1"/>
</dbReference>
<dbReference type="EMBL" id="MFCX01000032">
    <property type="protein sequence ID" value="OGE25114.1"/>
    <property type="molecule type" value="Genomic_DNA"/>
</dbReference>
<reference evidence="1 2" key="1">
    <citation type="journal article" date="2016" name="Nat. Commun.">
        <title>Thousands of microbial genomes shed light on interconnected biogeochemical processes in an aquifer system.</title>
        <authorList>
            <person name="Anantharaman K."/>
            <person name="Brown C.T."/>
            <person name="Hug L.A."/>
            <person name="Sharon I."/>
            <person name="Castelle C.J."/>
            <person name="Probst A.J."/>
            <person name="Thomas B.C."/>
            <person name="Singh A."/>
            <person name="Wilkins M.J."/>
            <person name="Karaoz U."/>
            <person name="Brodie E.L."/>
            <person name="Williams K.H."/>
            <person name="Hubbard S.S."/>
            <person name="Banfield J.F."/>
        </authorList>
    </citation>
    <scope>NUCLEOTIDE SEQUENCE [LARGE SCALE GENOMIC DNA]</scope>
</reference>
<organism evidence="1 2">
    <name type="scientific">Candidatus Daviesbacteria bacterium RIFCSPHIGHO2_02_FULL_39_12</name>
    <dbReference type="NCBI Taxonomy" id="1797770"/>
    <lineage>
        <taxon>Bacteria</taxon>
        <taxon>Candidatus Daviesiibacteriota</taxon>
    </lineage>
</organism>
<name>A0A1F5J8Z9_9BACT</name>
<proteinExistence type="predicted"/>
<dbReference type="InterPro" id="IPR035093">
    <property type="entry name" value="RelE/ParE_toxin_dom_sf"/>
</dbReference>
<dbReference type="Pfam" id="PF05973">
    <property type="entry name" value="Gp49"/>
    <property type="match status" value="1"/>
</dbReference>
<evidence type="ECO:0000313" key="2">
    <source>
        <dbReference type="Proteomes" id="UP000177042"/>
    </source>
</evidence>
<dbReference type="Proteomes" id="UP000177042">
    <property type="component" value="Unassembled WGS sequence"/>
</dbReference>
<evidence type="ECO:0000313" key="1">
    <source>
        <dbReference type="EMBL" id="OGE25114.1"/>
    </source>
</evidence>
<accession>A0A1F5J8Z9</accession>
<comment type="caution">
    <text evidence="1">The sequence shown here is derived from an EMBL/GenBank/DDBJ whole genome shotgun (WGS) entry which is preliminary data.</text>
</comment>
<dbReference type="AlphaFoldDB" id="A0A1F5J8Z9"/>
<evidence type="ECO:0008006" key="3">
    <source>
        <dbReference type="Google" id="ProtNLM"/>
    </source>
</evidence>
<gene>
    <name evidence="1" type="ORF">A3C26_02140</name>
</gene>
<sequence>MDEGWKIEYYKTTGKKSPVEEFIFSLDVKAQNKIVDMLTLLKEFGITLSLPHVKKVTGTSLWELRILGSNNFRFFYIVQTGKIFLLLHGFQKKKQKTDQRKIDIALKRLAEYQLRSGN</sequence>